<dbReference type="RefSeq" id="WP_260748488.1">
    <property type="nucleotide sequence ID" value="NZ_CP092109.1"/>
</dbReference>
<keyword evidence="4" id="KW-0378">Hydrolase</keyword>
<evidence type="ECO:0000256" key="2">
    <source>
        <dbReference type="ARBA" id="ARBA00005947"/>
    </source>
</evidence>
<evidence type="ECO:0000256" key="5">
    <source>
        <dbReference type="ARBA" id="ARBA00022833"/>
    </source>
</evidence>
<evidence type="ECO:0000259" key="6">
    <source>
        <dbReference type="PROSITE" id="PS51186"/>
    </source>
</evidence>
<dbReference type="SUPFAM" id="SSF52768">
    <property type="entry name" value="Arginase/deacetylase"/>
    <property type="match status" value="1"/>
</dbReference>
<dbReference type="Gene3D" id="3.40.630.30">
    <property type="match status" value="1"/>
</dbReference>
<dbReference type="InterPro" id="IPR023696">
    <property type="entry name" value="Ureohydrolase_dom_sf"/>
</dbReference>
<evidence type="ECO:0000256" key="4">
    <source>
        <dbReference type="ARBA" id="ARBA00022801"/>
    </source>
</evidence>
<evidence type="ECO:0000256" key="3">
    <source>
        <dbReference type="ARBA" id="ARBA00022723"/>
    </source>
</evidence>
<proteinExistence type="inferred from homology"/>
<feature type="domain" description="N-acetyltransferase" evidence="6">
    <location>
        <begin position="9"/>
        <end position="179"/>
    </location>
</feature>
<evidence type="ECO:0000256" key="1">
    <source>
        <dbReference type="ARBA" id="ARBA00001947"/>
    </source>
</evidence>
<evidence type="ECO:0000313" key="7">
    <source>
        <dbReference type="EMBL" id="UWZ80131.1"/>
    </source>
</evidence>
<dbReference type="Pfam" id="PF00583">
    <property type="entry name" value="Acetyltransf_1"/>
    <property type="match status" value="1"/>
</dbReference>
<keyword evidence="8" id="KW-1185">Reference proteome</keyword>
<organism evidence="7 8">
    <name type="scientific">Geoalkalibacter halelectricus</name>
    <dbReference type="NCBI Taxonomy" id="2847045"/>
    <lineage>
        <taxon>Bacteria</taxon>
        <taxon>Pseudomonadati</taxon>
        <taxon>Thermodesulfobacteriota</taxon>
        <taxon>Desulfuromonadia</taxon>
        <taxon>Desulfuromonadales</taxon>
        <taxon>Geoalkalibacteraceae</taxon>
        <taxon>Geoalkalibacter</taxon>
    </lineage>
</organism>
<dbReference type="CDD" id="cd10001">
    <property type="entry name" value="HDAC_classII_APAH"/>
    <property type="match status" value="1"/>
</dbReference>
<gene>
    <name evidence="7" type="ORF">L9S41_01745</name>
</gene>
<dbReference type="InterPro" id="IPR000286">
    <property type="entry name" value="HDACs"/>
</dbReference>
<dbReference type="PROSITE" id="PS51186">
    <property type="entry name" value="GNAT"/>
    <property type="match status" value="1"/>
</dbReference>
<dbReference type="PANTHER" id="PTHR10625">
    <property type="entry name" value="HISTONE DEACETYLASE HDAC1-RELATED"/>
    <property type="match status" value="1"/>
</dbReference>
<dbReference type="EMBL" id="CP092109">
    <property type="protein sequence ID" value="UWZ80131.1"/>
    <property type="molecule type" value="Genomic_DNA"/>
</dbReference>
<protein>
    <submittedName>
        <fullName evidence="7">Histone deacetylase family protein</fullName>
    </submittedName>
</protein>
<dbReference type="SUPFAM" id="SSF55729">
    <property type="entry name" value="Acyl-CoA N-acyltransferases (Nat)"/>
    <property type="match status" value="1"/>
</dbReference>
<dbReference type="InterPro" id="IPR000182">
    <property type="entry name" value="GNAT_dom"/>
</dbReference>
<keyword evidence="3" id="KW-0479">Metal-binding</keyword>
<reference evidence="7" key="1">
    <citation type="journal article" date="2022" name="Environ. Microbiol.">
        <title>Geoalkalibacter halelectricus SAP #1 sp. nov. possessing extracellular electron transfer and mineral#reducing capabilities from a haloalkaline environment.</title>
        <authorList>
            <person name="Yadav S."/>
            <person name="Singh R."/>
            <person name="Sundharam S.S."/>
            <person name="Chaudhary S."/>
            <person name="Krishnamurthi S."/>
            <person name="Patil S.A."/>
        </authorList>
    </citation>
    <scope>NUCLEOTIDE SEQUENCE</scope>
    <source>
        <strain evidence="7">SAP-1</strain>
    </source>
</reference>
<evidence type="ECO:0000313" key="8">
    <source>
        <dbReference type="Proteomes" id="UP001060414"/>
    </source>
</evidence>
<name>A0ABY5ZLW8_9BACT</name>
<dbReference type="Pfam" id="PF00850">
    <property type="entry name" value="Hist_deacetyl"/>
    <property type="match status" value="1"/>
</dbReference>
<dbReference type="InterPro" id="IPR023801">
    <property type="entry name" value="His_deacetylse_dom"/>
</dbReference>
<accession>A0ABY5ZLW8</accession>
<dbReference type="PANTHER" id="PTHR10625:SF17">
    <property type="entry name" value="HISTONE DEACETYLASE 8"/>
    <property type="match status" value="1"/>
</dbReference>
<sequence>MFRIRRIYDDLRPVNRDALVQVQQILREQFPALNPADIDKIPELLRNPLKHGFRAILYVAENQRGQVRGFALLSYDPELGFAYLDYISAAKATTGGGIGGALYEHVREEALALGAVGIFFECLPDDPALCRDATILKQNQARLKFYEKYGALPIIGTSYETPLKPGDDNPPYLVLDPLGQPGLLCRERARPIVRAILERRYGHLCSPGYIQMVVDSFGDDPVRLRPPRYGKQPRAAAVPRLGRTRKIALVVNDRHAIHHVRERGYVESPVRIRSILRELEATSLFENLAPRDYPERFLTSVHARDYVEYFKRVCRNLPAGKSVYPYVFPLRNAARPPVELAVRAGYYCIDTFTPLNRNAWDAAKRSVDCALTAADALLEGYRLAYALVRPPGHHAERRVFGGFCYFNNAAIAAQLLSAHGSVAILDIDYHHGNGQQVIFYERADVLTVSLHGHPRFAYPYFSGFEDETGEGVGKGFNLNLPLPEQLDGVQYLEALHKALKRIGRFRPTYLVVSLGLDTAKGDPTGTWSLAARDFERVGRAVGALRLPTLVVQEGGYRNRVIGINARNFFVGLWQGALSEAEVAPSNSQARKVRP</sequence>
<comment type="cofactor">
    <cofactor evidence="1">
        <name>Zn(2+)</name>
        <dbReference type="ChEBI" id="CHEBI:29105"/>
    </cofactor>
</comment>
<dbReference type="Gene3D" id="3.40.800.20">
    <property type="entry name" value="Histone deacetylase domain"/>
    <property type="match status" value="1"/>
</dbReference>
<comment type="similarity">
    <text evidence="2">Belongs to the histone deacetylase family.</text>
</comment>
<dbReference type="PRINTS" id="PR01270">
    <property type="entry name" value="HDASUPER"/>
</dbReference>
<keyword evidence="5" id="KW-0862">Zinc</keyword>
<dbReference type="InterPro" id="IPR037138">
    <property type="entry name" value="His_deacetylse_dom_sf"/>
</dbReference>
<dbReference type="InterPro" id="IPR016181">
    <property type="entry name" value="Acyl_CoA_acyltransferase"/>
</dbReference>
<dbReference type="Proteomes" id="UP001060414">
    <property type="component" value="Chromosome"/>
</dbReference>